<keyword evidence="20" id="KW-1185">Reference proteome</keyword>
<dbReference type="PANTHER" id="PTHR22763:SF184">
    <property type="entry name" value="E3 UBIQUITIN-PROTEIN LIGASE SYNOVIOLIN"/>
    <property type="match status" value="1"/>
</dbReference>
<evidence type="ECO:0000256" key="7">
    <source>
        <dbReference type="ARBA" id="ARBA00022692"/>
    </source>
</evidence>
<evidence type="ECO:0000256" key="13">
    <source>
        <dbReference type="ARBA" id="ARBA00022989"/>
    </source>
</evidence>
<proteinExistence type="inferred from homology"/>
<dbReference type="SMART" id="SM00744">
    <property type="entry name" value="RINGv"/>
    <property type="match status" value="1"/>
</dbReference>
<dbReference type="EC" id="2.3.2.27" evidence="5"/>
<feature type="compositionally biased region" description="Polar residues" evidence="16">
    <location>
        <begin position="479"/>
        <end position="499"/>
    </location>
</feature>
<gene>
    <name evidence="19" type="primary">syvn1</name>
    <name evidence="19" type="ORF">GZH46_02576</name>
</gene>
<evidence type="ECO:0000256" key="12">
    <source>
        <dbReference type="ARBA" id="ARBA00022833"/>
    </source>
</evidence>
<feature type="compositionally biased region" description="Gly residues" evidence="16">
    <location>
        <begin position="392"/>
        <end position="410"/>
    </location>
</feature>
<evidence type="ECO:0000256" key="16">
    <source>
        <dbReference type="SAM" id="MobiDB-lite"/>
    </source>
</evidence>
<dbReference type="InterPro" id="IPR011016">
    <property type="entry name" value="Znf_RING-CH"/>
</dbReference>
<feature type="transmembrane region" description="Helical" evidence="17">
    <location>
        <begin position="138"/>
        <end position="155"/>
    </location>
</feature>
<comment type="catalytic activity">
    <reaction evidence="1">
        <text>S-ubiquitinyl-[E2 ubiquitin-conjugating enzyme]-L-cysteine + [acceptor protein]-L-lysine = [E2 ubiquitin-conjugating enzyme]-L-cysteine + N(6)-ubiquitinyl-[acceptor protein]-L-lysine.</text>
        <dbReference type="EC" id="2.3.2.27"/>
    </reaction>
</comment>
<accession>A0ABQ7S6D8</accession>
<evidence type="ECO:0000256" key="10">
    <source>
        <dbReference type="ARBA" id="ARBA00022786"/>
    </source>
</evidence>
<dbReference type="PANTHER" id="PTHR22763">
    <property type="entry name" value="RING ZINC FINGER PROTEIN"/>
    <property type="match status" value="1"/>
</dbReference>
<feature type="compositionally biased region" description="Low complexity" evidence="16">
    <location>
        <begin position="560"/>
        <end position="577"/>
    </location>
</feature>
<organism evidence="19 20">
    <name type="scientific">Fragariocoptes setiger</name>
    <dbReference type="NCBI Taxonomy" id="1670756"/>
    <lineage>
        <taxon>Eukaryota</taxon>
        <taxon>Metazoa</taxon>
        <taxon>Ecdysozoa</taxon>
        <taxon>Arthropoda</taxon>
        <taxon>Chelicerata</taxon>
        <taxon>Arachnida</taxon>
        <taxon>Acari</taxon>
        <taxon>Acariformes</taxon>
        <taxon>Trombidiformes</taxon>
        <taxon>Prostigmata</taxon>
        <taxon>Eupodina</taxon>
        <taxon>Eriophyoidea</taxon>
        <taxon>Phytoptidae</taxon>
        <taxon>Fragariocoptes</taxon>
    </lineage>
</organism>
<evidence type="ECO:0000256" key="17">
    <source>
        <dbReference type="SAM" id="Phobius"/>
    </source>
</evidence>
<comment type="pathway">
    <text evidence="3">Protein modification; protein ubiquitination.</text>
</comment>
<feature type="compositionally biased region" description="Low complexity" evidence="16">
    <location>
        <begin position="427"/>
        <end position="437"/>
    </location>
</feature>
<feature type="compositionally biased region" description="Low complexity" evidence="16">
    <location>
        <begin position="380"/>
        <end position="391"/>
    </location>
</feature>
<dbReference type="SMART" id="SM00184">
    <property type="entry name" value="RING"/>
    <property type="match status" value="1"/>
</dbReference>
<comment type="subcellular location">
    <subcellularLocation>
        <location evidence="2">Endoplasmic reticulum membrane</location>
        <topology evidence="2">Multi-pass membrane protein</topology>
    </subcellularLocation>
</comment>
<feature type="region of interest" description="Disordered" evidence="16">
    <location>
        <begin position="479"/>
        <end position="577"/>
    </location>
</feature>
<evidence type="ECO:0000313" key="19">
    <source>
        <dbReference type="EMBL" id="KAG9508918.1"/>
    </source>
</evidence>
<evidence type="ECO:0000256" key="2">
    <source>
        <dbReference type="ARBA" id="ARBA00004477"/>
    </source>
</evidence>
<dbReference type="InterPro" id="IPR050731">
    <property type="entry name" value="HRD1_E3_ubiq-ligases"/>
</dbReference>
<evidence type="ECO:0000256" key="14">
    <source>
        <dbReference type="ARBA" id="ARBA00023136"/>
    </source>
</evidence>
<feature type="non-terminal residue" evidence="19">
    <location>
        <position position="1"/>
    </location>
</feature>
<evidence type="ECO:0000259" key="18">
    <source>
        <dbReference type="PROSITE" id="PS50089"/>
    </source>
</evidence>
<name>A0ABQ7S6D8_9ACAR</name>
<feature type="compositionally biased region" description="Low complexity" evidence="16">
    <location>
        <begin position="500"/>
        <end position="516"/>
    </location>
</feature>
<dbReference type="InterPro" id="IPR001841">
    <property type="entry name" value="Znf_RING"/>
</dbReference>
<feature type="compositionally biased region" description="Polar residues" evidence="16">
    <location>
        <begin position="517"/>
        <end position="529"/>
    </location>
</feature>
<evidence type="ECO:0000256" key="15">
    <source>
        <dbReference type="PROSITE-ProRule" id="PRU00175"/>
    </source>
</evidence>
<keyword evidence="8" id="KW-0479">Metal-binding</keyword>
<evidence type="ECO:0000256" key="3">
    <source>
        <dbReference type="ARBA" id="ARBA00004906"/>
    </source>
</evidence>
<feature type="transmembrane region" description="Helical" evidence="17">
    <location>
        <begin position="175"/>
        <end position="195"/>
    </location>
</feature>
<evidence type="ECO:0000256" key="5">
    <source>
        <dbReference type="ARBA" id="ARBA00012483"/>
    </source>
</evidence>
<comment type="similarity">
    <text evidence="4">Belongs to the HRD1 family.</text>
</comment>
<dbReference type="InterPro" id="IPR057992">
    <property type="entry name" value="TPR_SYVN1_N"/>
</dbReference>
<keyword evidence="6" id="KW-0808">Transferase</keyword>
<dbReference type="SUPFAM" id="SSF57850">
    <property type="entry name" value="RING/U-box"/>
    <property type="match status" value="1"/>
</dbReference>
<dbReference type="Pfam" id="PF13639">
    <property type="entry name" value="zf-RING_2"/>
    <property type="match status" value="1"/>
</dbReference>
<keyword evidence="7 17" id="KW-0812">Transmembrane</keyword>
<keyword evidence="11" id="KW-0256">Endoplasmic reticulum</keyword>
<reference evidence="19 20" key="1">
    <citation type="submission" date="2020-10" db="EMBL/GenBank/DDBJ databases">
        <authorList>
            <person name="Klimov P.B."/>
            <person name="Dyachkov S.M."/>
            <person name="Chetverikov P.E."/>
        </authorList>
    </citation>
    <scope>NUCLEOTIDE SEQUENCE [LARGE SCALE GENOMIC DNA]</scope>
    <source>
        <strain evidence="19">BMOC 18-1129-001#AD2665</strain>
        <tissue evidence="19">Entire mites</tissue>
    </source>
</reference>
<evidence type="ECO:0000256" key="4">
    <source>
        <dbReference type="ARBA" id="ARBA00010089"/>
    </source>
</evidence>
<evidence type="ECO:0000256" key="6">
    <source>
        <dbReference type="ARBA" id="ARBA00022679"/>
    </source>
</evidence>
<evidence type="ECO:0000256" key="1">
    <source>
        <dbReference type="ARBA" id="ARBA00000900"/>
    </source>
</evidence>
<dbReference type="InterPro" id="IPR013083">
    <property type="entry name" value="Znf_RING/FYVE/PHD"/>
</dbReference>
<dbReference type="PROSITE" id="PS50089">
    <property type="entry name" value="ZF_RING_2"/>
    <property type="match status" value="1"/>
</dbReference>
<keyword evidence="14 17" id="KW-0472">Membrane</keyword>
<keyword evidence="9 15" id="KW-0863">Zinc-finger</keyword>
<keyword evidence="13 17" id="KW-1133">Transmembrane helix</keyword>
<dbReference type="Gene3D" id="3.30.40.10">
    <property type="entry name" value="Zinc/RING finger domain, C3HC4 (zinc finger)"/>
    <property type="match status" value="1"/>
</dbReference>
<evidence type="ECO:0000256" key="9">
    <source>
        <dbReference type="ARBA" id="ARBA00022771"/>
    </source>
</evidence>
<feature type="transmembrane region" description="Helical" evidence="17">
    <location>
        <begin position="252"/>
        <end position="272"/>
    </location>
</feature>
<dbReference type="Pfam" id="PF25563">
    <property type="entry name" value="TPR_SYVN1_N"/>
    <property type="match status" value="1"/>
</dbReference>
<feature type="region of interest" description="Disordered" evidence="16">
    <location>
        <begin position="378"/>
        <end position="437"/>
    </location>
</feature>
<sequence length="577" mass="64058">IWNRSSDFALRPIGQASRCLRIGPQRRKISKYISSNMRAALITTGSVLLTASCIGNAFYQKKQFYPSVVYIIKSNASMAIIYVQTIVLILLLGKLMRRIFFGSLRAAEMEHLVERAWYAVTETCLAFTVFRDDLNPRFIGLFALLLFLKVFHWLADDRVDFMERSPNITILFHVRIVSLLSLLATCDCTFVYSAYLTTISKGATVQLVFGFEYAILLAVTFNILMKYILHWIDLTSDNPWDEKAVYLLYTELVMGCIKVILYLIFITVMIKFHNFPLFAIRPMYLSMRALKKALNDVIMSRRAIRNMNTLYPNATREDFANTDNVCIICREEMTGNGASKKLPCNHIFHVSCLRSWFQRQQTCPTCRMDVLRTPLDQNSQAGRQQNAAQRGAGVGVGGAGGAPGPAGQAGGQRAHAGGQSVPPRPTAPGAQGQASGASPVVIHDEMARLMVQTFAQMFVQAMVIHLNFQYMMQNAQRQQNATSGASQETQTSSQGAPNMNTTTTSATTTTTNTAANLSPSVGQPTISRSATQATAQNLTTTPPSPSVSQQSTPMTRQEEQPQQQQASQRSPQQEHQQ</sequence>
<dbReference type="InterPro" id="IPR058051">
    <property type="entry name" value="Znf_RING_synoviolin"/>
</dbReference>
<evidence type="ECO:0000256" key="11">
    <source>
        <dbReference type="ARBA" id="ARBA00022824"/>
    </source>
</evidence>
<dbReference type="CDD" id="cd16479">
    <property type="entry name" value="RING-H2_synoviolin"/>
    <property type="match status" value="1"/>
</dbReference>
<dbReference type="Proteomes" id="UP000825002">
    <property type="component" value="Unassembled WGS sequence"/>
</dbReference>
<feature type="compositionally biased region" description="Low complexity" evidence="16">
    <location>
        <begin position="530"/>
        <end position="553"/>
    </location>
</feature>
<evidence type="ECO:0000256" key="8">
    <source>
        <dbReference type="ARBA" id="ARBA00022723"/>
    </source>
</evidence>
<feature type="transmembrane region" description="Helical" evidence="17">
    <location>
        <begin position="37"/>
        <end position="59"/>
    </location>
</feature>
<protein>
    <recommendedName>
        <fullName evidence="5">RING-type E3 ubiquitin transferase</fullName>
        <ecNumber evidence="5">2.3.2.27</ecNumber>
    </recommendedName>
</protein>
<keyword evidence="12" id="KW-0862">Zinc</keyword>
<keyword evidence="10" id="KW-0833">Ubl conjugation pathway</keyword>
<feature type="transmembrane region" description="Helical" evidence="17">
    <location>
        <begin position="79"/>
        <end position="96"/>
    </location>
</feature>
<dbReference type="EMBL" id="JAIFTH010000820">
    <property type="protein sequence ID" value="KAG9508918.1"/>
    <property type="molecule type" value="Genomic_DNA"/>
</dbReference>
<feature type="domain" description="RING-type" evidence="18">
    <location>
        <begin position="326"/>
        <end position="367"/>
    </location>
</feature>
<feature type="transmembrane region" description="Helical" evidence="17">
    <location>
        <begin position="207"/>
        <end position="232"/>
    </location>
</feature>
<comment type="caution">
    <text evidence="19">The sequence shown here is derived from an EMBL/GenBank/DDBJ whole genome shotgun (WGS) entry which is preliminary data.</text>
</comment>
<evidence type="ECO:0000313" key="20">
    <source>
        <dbReference type="Proteomes" id="UP000825002"/>
    </source>
</evidence>